<protein>
    <recommendedName>
        <fullName evidence="3">DUF4136 domain-containing protein</fullName>
    </recommendedName>
</protein>
<dbReference type="AlphaFoldDB" id="A0A1M7YP68"/>
<organism evidence="1 2">
    <name type="scientific">Vibrio quintilis</name>
    <dbReference type="NCBI Taxonomy" id="1117707"/>
    <lineage>
        <taxon>Bacteria</taxon>
        <taxon>Pseudomonadati</taxon>
        <taxon>Pseudomonadota</taxon>
        <taxon>Gammaproteobacteria</taxon>
        <taxon>Vibrionales</taxon>
        <taxon>Vibrionaceae</taxon>
        <taxon>Vibrio</taxon>
    </lineage>
</organism>
<evidence type="ECO:0008006" key="3">
    <source>
        <dbReference type="Google" id="ProtNLM"/>
    </source>
</evidence>
<name>A0A1M7YP68_9VIBR</name>
<dbReference type="EMBL" id="FRFG01000003">
    <property type="protein sequence ID" value="SHO54430.1"/>
    <property type="molecule type" value="Genomic_DNA"/>
</dbReference>
<evidence type="ECO:0000313" key="1">
    <source>
        <dbReference type="EMBL" id="SHO54430.1"/>
    </source>
</evidence>
<evidence type="ECO:0000313" key="2">
    <source>
        <dbReference type="Proteomes" id="UP000184600"/>
    </source>
</evidence>
<sequence length="240" mass="26588">MQVKLIIFLVLALLINGCAHIGPSYGVYVDSITAPGSDSKTKYILLPNNKDTSSDDLQYLEYKPYLVRALKSNGYREVNSIDDADIAVFVGYGIGDPQTEQHTYSVPTWGQTGVSSSRTYGTFNSYGNTSSYSGTTIYTPTYGITGSETKIRTKTTYFRFISLVAYDVNEYKKSKKMKQVWKTDITSSGSSGDLRRAFPVLVAASEPYIGKDTNKKVHIKIRENDDSVNKLKGISVKSNQ</sequence>
<keyword evidence="2" id="KW-1185">Reference proteome</keyword>
<gene>
    <name evidence="1" type="ORF">VQ7734_00144</name>
</gene>
<accession>A0A1M7YP68</accession>
<reference evidence="2" key="1">
    <citation type="submission" date="2016-12" db="EMBL/GenBank/DDBJ databases">
        <authorList>
            <person name="Rodrigo-Torres L."/>
            <person name="Arahal R.D."/>
            <person name="Lucena T."/>
        </authorList>
    </citation>
    <scope>NUCLEOTIDE SEQUENCE [LARGE SCALE GENOMIC DNA]</scope>
</reference>
<proteinExistence type="predicted"/>
<dbReference type="STRING" id="1117707.VQ7734_00144"/>
<dbReference type="OrthoDB" id="6636193at2"/>
<dbReference type="Proteomes" id="UP000184600">
    <property type="component" value="Unassembled WGS sequence"/>
</dbReference>